<evidence type="ECO:0000256" key="6">
    <source>
        <dbReference type="ARBA" id="ARBA00022989"/>
    </source>
</evidence>
<keyword evidence="11" id="KW-1185">Reference proteome</keyword>
<organism evidence="10 11">
    <name type="scientific">Corynebacterium anserum</name>
    <dbReference type="NCBI Taxonomy" id="2684406"/>
    <lineage>
        <taxon>Bacteria</taxon>
        <taxon>Bacillati</taxon>
        <taxon>Actinomycetota</taxon>
        <taxon>Actinomycetes</taxon>
        <taxon>Mycobacteriales</taxon>
        <taxon>Corynebacteriaceae</taxon>
        <taxon>Corynebacterium</taxon>
    </lineage>
</organism>
<keyword evidence="4" id="KW-1003">Cell membrane</keyword>
<feature type="transmembrane region" description="Helical" evidence="8">
    <location>
        <begin position="362"/>
        <end position="383"/>
    </location>
</feature>
<evidence type="ECO:0000256" key="8">
    <source>
        <dbReference type="SAM" id="Phobius"/>
    </source>
</evidence>
<dbReference type="SUPFAM" id="SSF103473">
    <property type="entry name" value="MFS general substrate transporter"/>
    <property type="match status" value="1"/>
</dbReference>
<evidence type="ECO:0000256" key="2">
    <source>
        <dbReference type="ARBA" id="ARBA00006236"/>
    </source>
</evidence>
<proteinExistence type="inferred from homology"/>
<dbReference type="InterPro" id="IPR011701">
    <property type="entry name" value="MFS"/>
</dbReference>
<feature type="transmembrane region" description="Helical" evidence="8">
    <location>
        <begin position="242"/>
        <end position="261"/>
    </location>
</feature>
<dbReference type="InterPro" id="IPR004812">
    <property type="entry name" value="Efflux_drug-R_Bcr/CmlA"/>
</dbReference>
<dbReference type="GO" id="GO:0042910">
    <property type="term" value="F:xenobiotic transmembrane transporter activity"/>
    <property type="evidence" value="ECO:0007669"/>
    <property type="project" value="InterPro"/>
</dbReference>
<name>A0A7G7YQS6_9CORY</name>
<comment type="subcellular location">
    <subcellularLocation>
        <location evidence="1">Cell membrane</location>
        <topology evidence="1">Multi-pass membrane protein</topology>
    </subcellularLocation>
</comment>
<dbReference type="AlphaFoldDB" id="A0A7G7YQS6"/>
<evidence type="ECO:0000256" key="4">
    <source>
        <dbReference type="ARBA" id="ARBA00022475"/>
    </source>
</evidence>
<dbReference type="Pfam" id="PF07690">
    <property type="entry name" value="MFS_1"/>
    <property type="match status" value="1"/>
</dbReference>
<feature type="transmembrane region" description="Helical" evidence="8">
    <location>
        <begin position="125"/>
        <end position="144"/>
    </location>
</feature>
<evidence type="ECO:0000256" key="1">
    <source>
        <dbReference type="ARBA" id="ARBA00004651"/>
    </source>
</evidence>
<feature type="transmembrane region" description="Helical" evidence="8">
    <location>
        <begin position="39"/>
        <end position="55"/>
    </location>
</feature>
<dbReference type="CDD" id="cd17320">
    <property type="entry name" value="MFS_MdfA_MDR_like"/>
    <property type="match status" value="1"/>
</dbReference>
<accession>A0A7G7YQS6</accession>
<keyword evidence="7 8" id="KW-0472">Membrane</keyword>
<dbReference type="NCBIfam" id="TIGR00710">
    <property type="entry name" value="efflux_Bcr_CflA"/>
    <property type="match status" value="1"/>
</dbReference>
<keyword evidence="5 8" id="KW-0812">Transmembrane</keyword>
<dbReference type="GO" id="GO:0005886">
    <property type="term" value="C:plasma membrane"/>
    <property type="evidence" value="ECO:0007669"/>
    <property type="project" value="UniProtKB-SubCell"/>
</dbReference>
<feature type="transmembrane region" description="Helical" evidence="8">
    <location>
        <begin position="273"/>
        <end position="292"/>
    </location>
</feature>
<keyword evidence="6 8" id="KW-1133">Transmembrane helix</keyword>
<evidence type="ECO:0000259" key="9">
    <source>
        <dbReference type="PROSITE" id="PS50850"/>
    </source>
</evidence>
<protein>
    <submittedName>
        <fullName evidence="10">Bcr/CflA family efflux MFS transporter</fullName>
    </submittedName>
</protein>
<dbReference type="Proteomes" id="UP000515275">
    <property type="component" value="Chromosome"/>
</dbReference>
<evidence type="ECO:0000313" key="11">
    <source>
        <dbReference type="Proteomes" id="UP000515275"/>
    </source>
</evidence>
<feature type="transmembrane region" description="Helical" evidence="8">
    <location>
        <begin position="92"/>
        <end position="113"/>
    </location>
</feature>
<evidence type="ECO:0000256" key="5">
    <source>
        <dbReference type="ARBA" id="ARBA00022692"/>
    </source>
</evidence>
<dbReference type="GO" id="GO:1990961">
    <property type="term" value="P:xenobiotic detoxification by transmembrane export across the plasma membrane"/>
    <property type="evidence" value="ECO:0007669"/>
    <property type="project" value="InterPro"/>
</dbReference>
<reference evidence="10 11" key="1">
    <citation type="submission" date="2019-12" db="EMBL/GenBank/DDBJ databases">
        <title>Corynebacterium sp. nov., isolated from feces of the Anser Albifrons in China.</title>
        <authorList>
            <person name="Liu Q."/>
        </authorList>
    </citation>
    <scope>NUCLEOTIDE SEQUENCE [LARGE SCALE GENOMIC DNA]</scope>
    <source>
        <strain evidence="10 11">23H37-10</strain>
    </source>
</reference>
<feature type="transmembrane region" description="Helical" evidence="8">
    <location>
        <begin position="198"/>
        <end position="222"/>
    </location>
</feature>
<dbReference type="KEGG" id="cans:GP473_01265"/>
<feature type="domain" description="Major facilitator superfamily (MFS) profile" evidence="9">
    <location>
        <begin position="1"/>
        <end position="388"/>
    </location>
</feature>
<evidence type="ECO:0000313" key="10">
    <source>
        <dbReference type="EMBL" id="QNH96846.1"/>
    </source>
</evidence>
<feature type="transmembrane region" description="Helical" evidence="8">
    <location>
        <begin position="298"/>
        <end position="319"/>
    </location>
</feature>
<dbReference type="InterPro" id="IPR036259">
    <property type="entry name" value="MFS_trans_sf"/>
</dbReference>
<dbReference type="EMBL" id="CP046883">
    <property type="protein sequence ID" value="QNH96846.1"/>
    <property type="molecule type" value="Genomic_DNA"/>
</dbReference>
<gene>
    <name evidence="10" type="ORF">GP473_01265</name>
</gene>
<evidence type="ECO:0000256" key="3">
    <source>
        <dbReference type="ARBA" id="ARBA00022448"/>
    </source>
</evidence>
<sequence>MLVGLALLSMGGPLGTDMYLPSLPIITEDLHTVDSSTQLTLSTYMIGMGLGQLIFGPISDMLGRKKLLVVGMALGILSSAICAMTPTINVLIVARLAQGTAGGMGVVLARAIIADRVKGAAAAKAFSVMMLIMGVAPVVAPLIGGVIEEVANWRTVFWVLVVIAVVQTIVAVSMPESLPKEHRQSEGPMRTYRNMVSLLKMPSFLGYTLAYALGFGTMFAFISGSSVMMQEQLGLSPLHYSWAFALNAAFVIVANTLNVRVVSRFGSHRLQGIGMGMILGGSVALLLVGLFVSKEWGGILPLVLLCTITSTAGCGLNLANSTALAQRLAEGQAGAGSAALGAMQFVVAGIVSPLAAFGDNHVLTLGILMSTCAVIATGGTLMAHKAERSETR</sequence>
<dbReference type="Gene3D" id="1.20.1720.10">
    <property type="entry name" value="Multidrug resistance protein D"/>
    <property type="match status" value="1"/>
</dbReference>
<comment type="similarity">
    <text evidence="2">Belongs to the major facilitator superfamily. Bcr/CmlA family.</text>
</comment>
<feature type="transmembrane region" description="Helical" evidence="8">
    <location>
        <begin position="67"/>
        <end position="86"/>
    </location>
</feature>
<dbReference type="PANTHER" id="PTHR42718:SF9">
    <property type="entry name" value="MAJOR FACILITATOR SUPERFAMILY MULTIDRUG TRANSPORTER MFSC"/>
    <property type="match status" value="1"/>
</dbReference>
<dbReference type="PROSITE" id="PS50850">
    <property type="entry name" value="MFS"/>
    <property type="match status" value="1"/>
</dbReference>
<keyword evidence="3" id="KW-0813">Transport</keyword>
<feature type="transmembrane region" description="Helical" evidence="8">
    <location>
        <begin position="156"/>
        <end position="178"/>
    </location>
</feature>
<feature type="transmembrane region" description="Helical" evidence="8">
    <location>
        <begin position="331"/>
        <end position="356"/>
    </location>
</feature>
<dbReference type="InterPro" id="IPR020846">
    <property type="entry name" value="MFS_dom"/>
</dbReference>
<evidence type="ECO:0000256" key="7">
    <source>
        <dbReference type="ARBA" id="ARBA00023136"/>
    </source>
</evidence>
<dbReference type="PANTHER" id="PTHR42718">
    <property type="entry name" value="MAJOR FACILITATOR SUPERFAMILY MULTIDRUG TRANSPORTER MFSC"/>
    <property type="match status" value="1"/>
</dbReference>